<keyword evidence="3" id="KW-1185">Reference proteome</keyword>
<feature type="compositionally biased region" description="Polar residues" evidence="1">
    <location>
        <begin position="12"/>
        <end position="21"/>
    </location>
</feature>
<accession>A0A9X0BAT9</accession>
<reference evidence="2" key="2">
    <citation type="journal article" date="2023" name="IMA Fungus">
        <title>Comparative genomic study of the Penicillium genus elucidates a diverse pangenome and 15 lateral gene transfer events.</title>
        <authorList>
            <person name="Petersen C."/>
            <person name="Sorensen T."/>
            <person name="Nielsen M.R."/>
            <person name="Sondergaard T.E."/>
            <person name="Sorensen J.L."/>
            <person name="Fitzpatrick D.A."/>
            <person name="Frisvad J.C."/>
            <person name="Nielsen K.L."/>
        </authorList>
    </citation>
    <scope>NUCLEOTIDE SEQUENCE</scope>
    <source>
        <strain evidence="2">IBT 29677</strain>
    </source>
</reference>
<evidence type="ECO:0000313" key="3">
    <source>
        <dbReference type="Proteomes" id="UP001147747"/>
    </source>
</evidence>
<feature type="compositionally biased region" description="Basic and acidic residues" evidence="1">
    <location>
        <begin position="166"/>
        <end position="192"/>
    </location>
</feature>
<dbReference type="AlphaFoldDB" id="A0A9X0BAT9"/>
<dbReference type="RefSeq" id="XP_056490140.1">
    <property type="nucleotide sequence ID" value="XM_056630838.1"/>
</dbReference>
<name>A0A9X0BAT9_9EURO</name>
<dbReference type="GeneID" id="81369818"/>
<organism evidence="2 3">
    <name type="scientific">Penicillium cosmopolitanum</name>
    <dbReference type="NCBI Taxonomy" id="1131564"/>
    <lineage>
        <taxon>Eukaryota</taxon>
        <taxon>Fungi</taxon>
        <taxon>Dikarya</taxon>
        <taxon>Ascomycota</taxon>
        <taxon>Pezizomycotina</taxon>
        <taxon>Eurotiomycetes</taxon>
        <taxon>Eurotiomycetidae</taxon>
        <taxon>Eurotiales</taxon>
        <taxon>Aspergillaceae</taxon>
        <taxon>Penicillium</taxon>
    </lineage>
</organism>
<evidence type="ECO:0000313" key="2">
    <source>
        <dbReference type="EMBL" id="KAJ5398088.1"/>
    </source>
</evidence>
<feature type="region of interest" description="Disordered" evidence="1">
    <location>
        <begin position="1"/>
        <end position="21"/>
    </location>
</feature>
<evidence type="ECO:0000256" key="1">
    <source>
        <dbReference type="SAM" id="MobiDB-lite"/>
    </source>
</evidence>
<comment type="caution">
    <text evidence="2">The sequence shown here is derived from an EMBL/GenBank/DDBJ whole genome shotgun (WGS) entry which is preliminary data.</text>
</comment>
<protein>
    <submittedName>
        <fullName evidence="2">Uncharacterized protein</fullName>
    </submittedName>
</protein>
<sequence>MNSTDTEPNHGQPPQNWQANGSTVPWAEIFSRHEAVLVSHREMLDSVKGHIAPDGEAFRAVSAMLNKTVQAMNQTNVMRKHMLNKKTNEYTASDEASPIPEPRKKKKRSRLENEEENDVPVNHNFETSGESPVSKRKLNPTPPLHLPDESQNTSSAYETEDISAEVQRRLLIKEERRRKKENAQPEKRKRESLISNESLSPGGGQKPQKKRVRVGSELRRDGGFASGRAKRQKQ</sequence>
<feature type="region of interest" description="Disordered" evidence="1">
    <location>
        <begin position="87"/>
        <end position="234"/>
    </location>
</feature>
<dbReference type="OrthoDB" id="4509809at2759"/>
<dbReference type="EMBL" id="JAPZBU010000006">
    <property type="protein sequence ID" value="KAJ5398088.1"/>
    <property type="molecule type" value="Genomic_DNA"/>
</dbReference>
<gene>
    <name evidence="2" type="ORF">N7509_006201</name>
</gene>
<proteinExistence type="predicted"/>
<dbReference type="Proteomes" id="UP001147747">
    <property type="component" value="Unassembled WGS sequence"/>
</dbReference>
<reference evidence="2" key="1">
    <citation type="submission" date="2022-12" db="EMBL/GenBank/DDBJ databases">
        <authorList>
            <person name="Petersen C."/>
        </authorList>
    </citation>
    <scope>NUCLEOTIDE SEQUENCE</scope>
    <source>
        <strain evidence="2">IBT 29677</strain>
    </source>
</reference>